<protein>
    <submittedName>
        <fullName evidence="1">Uncharacterized protein</fullName>
    </submittedName>
</protein>
<evidence type="ECO:0000313" key="2">
    <source>
        <dbReference type="Proteomes" id="UP000233469"/>
    </source>
</evidence>
<dbReference type="Proteomes" id="UP000233469">
    <property type="component" value="Unassembled WGS sequence"/>
</dbReference>
<gene>
    <name evidence="1" type="ORF">RhiirC2_764727</name>
</gene>
<reference evidence="1 2" key="1">
    <citation type="submission" date="2016-04" db="EMBL/GenBank/DDBJ databases">
        <title>Genome analyses suggest a sexual origin of heterokaryosis in a supposedly ancient asexual fungus.</title>
        <authorList>
            <person name="Ropars J."/>
            <person name="Sedzielewska K."/>
            <person name="Noel J."/>
            <person name="Charron P."/>
            <person name="Farinelli L."/>
            <person name="Marton T."/>
            <person name="Kruger M."/>
            <person name="Pelin A."/>
            <person name="Brachmann A."/>
            <person name="Corradi N."/>
        </authorList>
    </citation>
    <scope>NUCLEOTIDE SEQUENCE [LARGE SCALE GENOMIC DNA]</scope>
    <source>
        <strain evidence="1 2">C2</strain>
    </source>
</reference>
<sequence>MVENWKQAEDKLKEIFTDKQIRSKIRGALLNKSLENRLNYFVGDNEETELTLLTLLPGKHLLLF</sequence>
<dbReference type="VEuPathDB" id="FungiDB:FUN_007042"/>
<dbReference type="EMBL" id="LLXL01009212">
    <property type="protein sequence ID" value="PKK43990.1"/>
    <property type="molecule type" value="Genomic_DNA"/>
</dbReference>
<accession>A0A2N1L3M7</accession>
<reference evidence="1 2" key="2">
    <citation type="submission" date="2017-10" db="EMBL/GenBank/DDBJ databases">
        <title>Extensive intraspecific genome diversity in a model arbuscular mycorrhizal fungus.</title>
        <authorList>
            <person name="Chen E.C.H."/>
            <person name="Morin E."/>
            <person name="Baudet D."/>
            <person name="Noel J."/>
            <person name="Ndikumana S."/>
            <person name="Charron P."/>
            <person name="St-Onge C."/>
            <person name="Giorgi J."/>
            <person name="Grigoriev I.V."/>
            <person name="Roux C."/>
            <person name="Martin F.M."/>
            <person name="Corradi N."/>
        </authorList>
    </citation>
    <scope>NUCLEOTIDE SEQUENCE [LARGE SCALE GENOMIC DNA]</scope>
    <source>
        <strain evidence="1 2">C2</strain>
    </source>
</reference>
<dbReference type="AlphaFoldDB" id="A0A2N1L3M7"/>
<comment type="caution">
    <text evidence="1">The sequence shown here is derived from an EMBL/GenBank/DDBJ whole genome shotgun (WGS) entry which is preliminary data.</text>
</comment>
<organism evidence="1 2">
    <name type="scientific">Rhizophagus irregularis</name>
    <dbReference type="NCBI Taxonomy" id="588596"/>
    <lineage>
        <taxon>Eukaryota</taxon>
        <taxon>Fungi</taxon>
        <taxon>Fungi incertae sedis</taxon>
        <taxon>Mucoromycota</taxon>
        <taxon>Glomeromycotina</taxon>
        <taxon>Glomeromycetes</taxon>
        <taxon>Glomerales</taxon>
        <taxon>Glomeraceae</taxon>
        <taxon>Rhizophagus</taxon>
    </lineage>
</organism>
<name>A0A2N1L3M7_9GLOM</name>
<proteinExistence type="predicted"/>
<evidence type="ECO:0000313" key="1">
    <source>
        <dbReference type="EMBL" id="PKK43990.1"/>
    </source>
</evidence>